<reference evidence="7 8" key="1">
    <citation type="submission" date="2024-04" db="EMBL/GenBank/DDBJ databases">
        <title>draft genome sequnece of Paenibacillus filicis.</title>
        <authorList>
            <person name="Kim D.-U."/>
        </authorList>
    </citation>
    <scope>NUCLEOTIDE SEQUENCE [LARGE SCALE GENOMIC DNA]</scope>
    <source>
        <strain evidence="7 8">KACC14197</strain>
    </source>
</reference>
<dbReference type="Proteomes" id="UP001469365">
    <property type="component" value="Unassembled WGS sequence"/>
</dbReference>
<evidence type="ECO:0000313" key="8">
    <source>
        <dbReference type="Proteomes" id="UP001469365"/>
    </source>
</evidence>
<evidence type="ECO:0000256" key="4">
    <source>
        <dbReference type="RuleBase" id="RU003512"/>
    </source>
</evidence>
<dbReference type="InterPro" id="IPR006129">
    <property type="entry name" value="AdhesinB"/>
</dbReference>
<protein>
    <submittedName>
        <fullName evidence="7">Metal ABC transporter substrate-binding protein</fullName>
    </submittedName>
</protein>
<dbReference type="Pfam" id="PF01297">
    <property type="entry name" value="ZnuA"/>
    <property type="match status" value="1"/>
</dbReference>
<dbReference type="SUPFAM" id="SSF53807">
    <property type="entry name" value="Helical backbone' metal receptor"/>
    <property type="match status" value="1"/>
</dbReference>
<organism evidence="7 8">
    <name type="scientific">Paenibacillus filicis</name>
    <dbReference type="NCBI Taxonomy" id="669464"/>
    <lineage>
        <taxon>Bacteria</taxon>
        <taxon>Bacillati</taxon>
        <taxon>Bacillota</taxon>
        <taxon>Bacilli</taxon>
        <taxon>Bacillales</taxon>
        <taxon>Paenibacillaceae</taxon>
        <taxon>Paenibacillus</taxon>
    </lineage>
</organism>
<comment type="similarity">
    <text evidence="1 4">Belongs to the bacterial solute-binding protein 9 family.</text>
</comment>
<feature type="coiled-coil region" evidence="5">
    <location>
        <begin position="181"/>
        <end position="208"/>
    </location>
</feature>
<keyword evidence="5" id="KW-0175">Coiled coil</keyword>
<dbReference type="PROSITE" id="PS51257">
    <property type="entry name" value="PROKAR_LIPOPROTEIN"/>
    <property type="match status" value="1"/>
</dbReference>
<dbReference type="PANTHER" id="PTHR42953">
    <property type="entry name" value="HIGH-AFFINITY ZINC UPTAKE SYSTEM PROTEIN ZNUA-RELATED"/>
    <property type="match status" value="1"/>
</dbReference>
<comment type="caution">
    <text evidence="7">The sequence shown here is derived from an EMBL/GenBank/DDBJ whole genome shotgun (WGS) entry which is preliminary data.</text>
</comment>
<dbReference type="Gene3D" id="3.40.50.1980">
    <property type="entry name" value="Nitrogenase molybdenum iron protein domain"/>
    <property type="match status" value="2"/>
</dbReference>
<evidence type="ECO:0000256" key="2">
    <source>
        <dbReference type="ARBA" id="ARBA00022448"/>
    </source>
</evidence>
<gene>
    <name evidence="7" type="ORF">WMW72_33355</name>
</gene>
<dbReference type="InterPro" id="IPR006128">
    <property type="entry name" value="Lipoprotein_PsaA-like"/>
</dbReference>
<evidence type="ECO:0000256" key="3">
    <source>
        <dbReference type="ARBA" id="ARBA00022729"/>
    </source>
</evidence>
<sequence>MSRSLNKKRNVGSIVLLLMLVMALTACGQSKSALVSGKVNVVTSFYPLYDFTSKIGGSHVNVINLVPSGVEPHDWSPKSRDIQNLTNAEVFAYLGAGFEGWVGHTLDSMKKDAKVQVVEASRGITLIPGGDEHEADHDKKGKKDDHDHGSNDPHVWLSPVNAKQMALNIKEALVKADAAHKADYEANYKQLADKLDALNNQYKTQLASTSKKEIVVTHQSFGYLAKDFGLTQKAIMGLSPDAEPTSKDMKNILQFVKDNGVKYIFFEELVSDKMAKTLAKDAGVETLVLSPIEGLTEEQLSKGEDYISLMEKNLNNLLKALK</sequence>
<keyword evidence="2 4" id="KW-0813">Transport</keyword>
<name>A0ABU9DVP2_9BACL</name>
<dbReference type="InterPro" id="IPR050492">
    <property type="entry name" value="Bact_metal-bind_prot9"/>
</dbReference>
<feature type="compositionally biased region" description="Basic and acidic residues" evidence="6">
    <location>
        <begin position="130"/>
        <end position="151"/>
    </location>
</feature>
<dbReference type="PANTHER" id="PTHR42953:SF3">
    <property type="entry name" value="HIGH-AFFINITY ZINC UPTAKE SYSTEM PROTEIN ZNUA"/>
    <property type="match status" value="1"/>
</dbReference>
<dbReference type="RefSeq" id="WP_341419901.1">
    <property type="nucleotide sequence ID" value="NZ_JBBPCC010000035.1"/>
</dbReference>
<evidence type="ECO:0000256" key="5">
    <source>
        <dbReference type="SAM" id="Coils"/>
    </source>
</evidence>
<dbReference type="CDD" id="cd01017">
    <property type="entry name" value="AdcA"/>
    <property type="match status" value="1"/>
</dbReference>
<keyword evidence="3" id="KW-0732">Signal</keyword>
<dbReference type="EMBL" id="JBBPCC010000035">
    <property type="protein sequence ID" value="MEK8132779.1"/>
    <property type="molecule type" value="Genomic_DNA"/>
</dbReference>
<feature type="region of interest" description="Disordered" evidence="6">
    <location>
        <begin position="126"/>
        <end position="155"/>
    </location>
</feature>
<proteinExistence type="inferred from homology"/>
<dbReference type="PRINTS" id="PR00691">
    <property type="entry name" value="ADHESINB"/>
</dbReference>
<evidence type="ECO:0000313" key="7">
    <source>
        <dbReference type="EMBL" id="MEK8132779.1"/>
    </source>
</evidence>
<evidence type="ECO:0000256" key="1">
    <source>
        <dbReference type="ARBA" id="ARBA00011028"/>
    </source>
</evidence>
<keyword evidence="8" id="KW-1185">Reference proteome</keyword>
<dbReference type="PRINTS" id="PR00690">
    <property type="entry name" value="ADHESNFAMILY"/>
</dbReference>
<evidence type="ECO:0000256" key="6">
    <source>
        <dbReference type="SAM" id="MobiDB-lite"/>
    </source>
</evidence>
<dbReference type="InterPro" id="IPR006127">
    <property type="entry name" value="ZnuA-like"/>
</dbReference>
<accession>A0ABU9DVP2</accession>